<dbReference type="AlphaFoldDB" id="A0A150SBQ1"/>
<name>A0A150SBQ1_SORCE</name>
<sequence>MRWLAVLLVACVAGCGVNPIPEPPAAPELGDVTGGVCMVCDTGQVDLAGGPGSATNADAVWAVNLDGTAPPAVAEVGADGSFVLSLDLHLGDEVRVQARRGEHRSAPVDLVVADGVLGPAPRPLADCFHVEPELELPDTAAFEVSTVALRLEHSCAEPLAIDAIALRAPAADLALQGGPAPVVIAPGEPLDVRVEFRPRASGPREEVLLIEASSPAVTRRAVTLFGRGVP</sequence>
<gene>
    <name evidence="1" type="ORF">BE17_28500</name>
</gene>
<evidence type="ECO:0000313" key="1">
    <source>
        <dbReference type="EMBL" id="KYF89852.1"/>
    </source>
</evidence>
<dbReference type="Proteomes" id="UP000075635">
    <property type="component" value="Unassembled WGS sequence"/>
</dbReference>
<evidence type="ECO:0008006" key="3">
    <source>
        <dbReference type="Google" id="ProtNLM"/>
    </source>
</evidence>
<proteinExistence type="predicted"/>
<dbReference type="Gene3D" id="2.60.40.10">
    <property type="entry name" value="Immunoglobulins"/>
    <property type="match status" value="1"/>
</dbReference>
<dbReference type="EMBL" id="JEMB01001182">
    <property type="protein sequence ID" value="KYF89852.1"/>
    <property type="molecule type" value="Genomic_DNA"/>
</dbReference>
<organism evidence="1 2">
    <name type="scientific">Sorangium cellulosum</name>
    <name type="common">Polyangium cellulosum</name>
    <dbReference type="NCBI Taxonomy" id="56"/>
    <lineage>
        <taxon>Bacteria</taxon>
        <taxon>Pseudomonadati</taxon>
        <taxon>Myxococcota</taxon>
        <taxon>Polyangia</taxon>
        <taxon>Polyangiales</taxon>
        <taxon>Polyangiaceae</taxon>
        <taxon>Sorangium</taxon>
    </lineage>
</organism>
<evidence type="ECO:0000313" key="2">
    <source>
        <dbReference type="Proteomes" id="UP000075635"/>
    </source>
</evidence>
<accession>A0A150SBQ1</accession>
<comment type="caution">
    <text evidence="1">The sequence shown here is derived from an EMBL/GenBank/DDBJ whole genome shotgun (WGS) entry which is preliminary data.</text>
</comment>
<reference evidence="1 2" key="1">
    <citation type="submission" date="2014-02" db="EMBL/GenBank/DDBJ databases">
        <title>The small core and large imbalanced accessory genome model reveals a collaborative survival strategy of Sorangium cellulosum strains in nature.</title>
        <authorList>
            <person name="Han K."/>
            <person name="Peng R."/>
            <person name="Blom J."/>
            <person name="Li Y.-Z."/>
        </authorList>
    </citation>
    <scope>NUCLEOTIDE SEQUENCE [LARGE SCALE GENOMIC DNA]</scope>
    <source>
        <strain evidence="1 2">So0011-07</strain>
    </source>
</reference>
<protein>
    <recommendedName>
        <fullName evidence="3">Abnormal spindle-like microcephaly-associated protein ASH domain-containing protein</fullName>
    </recommendedName>
</protein>
<dbReference type="InterPro" id="IPR013783">
    <property type="entry name" value="Ig-like_fold"/>
</dbReference>